<dbReference type="Pfam" id="PF00106">
    <property type="entry name" value="adh_short"/>
    <property type="match status" value="1"/>
</dbReference>
<organism evidence="3 4">
    <name type="scientific">Chromobacterium haemolyticum</name>
    <dbReference type="NCBI Taxonomy" id="394935"/>
    <lineage>
        <taxon>Bacteria</taxon>
        <taxon>Pseudomonadati</taxon>
        <taxon>Pseudomonadota</taxon>
        <taxon>Betaproteobacteria</taxon>
        <taxon>Neisseriales</taxon>
        <taxon>Chromobacteriaceae</taxon>
        <taxon>Chromobacterium</taxon>
    </lineage>
</organism>
<dbReference type="PANTHER" id="PTHR42901">
    <property type="entry name" value="ALCOHOL DEHYDROGENASE"/>
    <property type="match status" value="1"/>
</dbReference>
<keyword evidence="2" id="KW-0560">Oxidoreductase</keyword>
<sequence length="284" mass="30528">MCLALSAGGRAAIIPFVGAADKFDESSILLVWYCRGTAARIHFGEAVNILIIGASRGLGKAFVEGLGTKGDRVIGVSRRRPEGLKPPTGVGVDWIEADLSKPALAVQQVISALPEQLDVVMCNVGIWEREAFEPSYAFSRCSDLELMEVVQVNIASTILLLKHVLPRMSGAAKPQLFLTGSTSGLPRSGRPEVAFAASKFALSGMADALREEYRAQRLAVTCLQLGYLNTEDDLSVSREQAAERGAGHLIPLHDVVSLTRALLNLSDASFAREIVLPAILDERF</sequence>
<evidence type="ECO:0000313" key="3">
    <source>
        <dbReference type="EMBL" id="MBO0415173.1"/>
    </source>
</evidence>
<reference evidence="3 4" key="1">
    <citation type="submission" date="2021-03" db="EMBL/GenBank/DDBJ databases">
        <title>First Case of infection caused by Chromobacterium haemolyticum derived from water in China.</title>
        <authorList>
            <person name="Chen J."/>
            <person name="Liu C."/>
        </authorList>
    </citation>
    <scope>NUCLEOTIDE SEQUENCE [LARGE SCALE GENOMIC DNA]</scope>
    <source>
        <strain evidence="3 4">WJ-5</strain>
    </source>
</reference>
<dbReference type="Proteomes" id="UP000664349">
    <property type="component" value="Unassembled WGS sequence"/>
</dbReference>
<keyword evidence="4" id="KW-1185">Reference proteome</keyword>
<accession>A0ABS3GJE8</accession>
<dbReference type="InterPro" id="IPR036291">
    <property type="entry name" value="NAD(P)-bd_dom_sf"/>
</dbReference>
<dbReference type="PANTHER" id="PTHR42901:SF1">
    <property type="entry name" value="ALCOHOL DEHYDROGENASE"/>
    <property type="match status" value="1"/>
</dbReference>
<dbReference type="EMBL" id="JAFLRD010000004">
    <property type="protein sequence ID" value="MBO0415173.1"/>
    <property type="molecule type" value="Genomic_DNA"/>
</dbReference>
<dbReference type="InterPro" id="IPR002347">
    <property type="entry name" value="SDR_fam"/>
</dbReference>
<evidence type="ECO:0000256" key="1">
    <source>
        <dbReference type="ARBA" id="ARBA00006484"/>
    </source>
</evidence>
<dbReference type="CDD" id="cd05233">
    <property type="entry name" value="SDR_c"/>
    <property type="match status" value="1"/>
</dbReference>
<gene>
    <name evidence="3" type="ORF">J1C50_06580</name>
</gene>
<comment type="caution">
    <text evidence="3">The sequence shown here is derived from an EMBL/GenBank/DDBJ whole genome shotgun (WGS) entry which is preliminary data.</text>
</comment>
<dbReference type="SUPFAM" id="SSF51735">
    <property type="entry name" value="NAD(P)-binding Rossmann-fold domains"/>
    <property type="match status" value="1"/>
</dbReference>
<proteinExistence type="inferred from homology"/>
<comment type="similarity">
    <text evidence="1">Belongs to the short-chain dehydrogenases/reductases (SDR) family.</text>
</comment>
<dbReference type="PRINTS" id="PR00081">
    <property type="entry name" value="GDHRDH"/>
</dbReference>
<evidence type="ECO:0000313" key="4">
    <source>
        <dbReference type="Proteomes" id="UP000664349"/>
    </source>
</evidence>
<dbReference type="Gene3D" id="3.40.50.720">
    <property type="entry name" value="NAD(P)-binding Rossmann-like Domain"/>
    <property type="match status" value="1"/>
</dbReference>
<name>A0ABS3GJE8_9NEIS</name>
<protein>
    <submittedName>
        <fullName evidence="3">SDR family oxidoreductase</fullName>
    </submittedName>
</protein>
<evidence type="ECO:0000256" key="2">
    <source>
        <dbReference type="ARBA" id="ARBA00023002"/>
    </source>
</evidence>
<dbReference type="RefSeq" id="WP_200123049.1">
    <property type="nucleotide sequence ID" value="NZ_JAEILV010000014.1"/>
</dbReference>